<dbReference type="HOGENOM" id="CLU_1734495_0_0_1"/>
<evidence type="ECO:0000256" key="1">
    <source>
        <dbReference type="SAM" id="MobiDB-lite"/>
    </source>
</evidence>
<sequence length="152" mass="15890">MQQQQRSGRGVAGDAAAVGEAKGDNGGRGAEPPHLSHPRRVGLVPPPPVAGVSARLCHHRRRRGAATTAAAASLLDEDVGNNAATTTTTTTGPRRRRRRSALRGGRRPGRRGGWGKDYARVAAVSGNAQQHGSVYWKHVAAAVLASLDLART</sequence>
<proteinExistence type="predicted"/>
<evidence type="ECO:0000313" key="2">
    <source>
        <dbReference type="EnsemblPlants" id="ORUFI01G24750.1"/>
    </source>
</evidence>
<protein>
    <submittedName>
        <fullName evidence="2">Uncharacterized protein</fullName>
    </submittedName>
</protein>
<feature type="region of interest" description="Disordered" evidence="1">
    <location>
        <begin position="80"/>
        <end position="115"/>
    </location>
</feature>
<feature type="region of interest" description="Disordered" evidence="1">
    <location>
        <begin position="1"/>
        <end position="47"/>
    </location>
</feature>
<dbReference type="AlphaFoldDB" id="A0A0E0MZ01"/>
<keyword evidence="3" id="KW-1185">Reference proteome</keyword>
<evidence type="ECO:0000313" key="3">
    <source>
        <dbReference type="Proteomes" id="UP000008022"/>
    </source>
</evidence>
<organism evidence="2 3">
    <name type="scientific">Oryza rufipogon</name>
    <name type="common">Brownbeard rice</name>
    <name type="synonym">Asian wild rice</name>
    <dbReference type="NCBI Taxonomy" id="4529"/>
    <lineage>
        <taxon>Eukaryota</taxon>
        <taxon>Viridiplantae</taxon>
        <taxon>Streptophyta</taxon>
        <taxon>Embryophyta</taxon>
        <taxon>Tracheophyta</taxon>
        <taxon>Spermatophyta</taxon>
        <taxon>Magnoliopsida</taxon>
        <taxon>Liliopsida</taxon>
        <taxon>Poales</taxon>
        <taxon>Poaceae</taxon>
        <taxon>BOP clade</taxon>
        <taxon>Oryzoideae</taxon>
        <taxon>Oryzeae</taxon>
        <taxon>Oryzinae</taxon>
        <taxon>Oryza</taxon>
    </lineage>
</organism>
<dbReference type="Gramene" id="ORUFI01G24750.1">
    <property type="protein sequence ID" value="ORUFI01G24750.1"/>
    <property type="gene ID" value="ORUFI01G24750"/>
</dbReference>
<dbReference type="EnsemblPlants" id="ORUFI01G24750.1">
    <property type="protein sequence ID" value="ORUFI01G24750.1"/>
    <property type="gene ID" value="ORUFI01G24750"/>
</dbReference>
<dbReference type="Gene3D" id="3.30.420.40">
    <property type="match status" value="1"/>
</dbReference>
<reference evidence="2" key="2">
    <citation type="submission" date="2015-06" db="UniProtKB">
        <authorList>
            <consortium name="EnsemblPlants"/>
        </authorList>
    </citation>
    <scope>IDENTIFICATION</scope>
</reference>
<feature type="compositionally biased region" description="Low complexity" evidence="1">
    <location>
        <begin position="8"/>
        <end position="20"/>
    </location>
</feature>
<dbReference type="Proteomes" id="UP000008022">
    <property type="component" value="Unassembled WGS sequence"/>
</dbReference>
<accession>A0A0E0MZ01</accession>
<name>A0A0E0MZ01_ORYRU</name>
<feature type="compositionally biased region" description="Basic residues" evidence="1">
    <location>
        <begin position="93"/>
        <end position="110"/>
    </location>
</feature>
<reference evidence="3" key="1">
    <citation type="submission" date="2013-06" db="EMBL/GenBank/DDBJ databases">
        <authorList>
            <person name="Zhao Q."/>
        </authorList>
    </citation>
    <scope>NUCLEOTIDE SEQUENCE</scope>
    <source>
        <strain evidence="3">cv. W1943</strain>
    </source>
</reference>